<dbReference type="InterPro" id="IPR049054">
    <property type="entry name" value="CN_hydtase_beta-like_N"/>
</dbReference>
<evidence type="ECO:0000256" key="5">
    <source>
        <dbReference type="PIRNR" id="PIRNR001427"/>
    </source>
</evidence>
<dbReference type="InterPro" id="IPR003168">
    <property type="entry name" value="Nitrile_hydratase_bsu"/>
</dbReference>
<evidence type="ECO:0000256" key="3">
    <source>
        <dbReference type="ARBA" id="ARBA00023239"/>
    </source>
</evidence>
<evidence type="ECO:0000313" key="9">
    <source>
        <dbReference type="Proteomes" id="UP000048984"/>
    </source>
</evidence>
<proteinExistence type="inferred from homology"/>
<feature type="domain" description="Nitrile hydratase beta subunit-like N-terminal" evidence="7">
    <location>
        <begin position="1"/>
        <end position="111"/>
    </location>
</feature>
<evidence type="ECO:0000259" key="6">
    <source>
        <dbReference type="Pfam" id="PF02211"/>
    </source>
</evidence>
<comment type="similarity">
    <text evidence="2 5">Belongs to the nitrile hydratase subunit beta family.</text>
</comment>
<feature type="domain" description="Nitrile hydratase beta subunit" evidence="6">
    <location>
        <begin position="121"/>
        <end position="218"/>
    </location>
</feature>
<evidence type="ECO:0000256" key="2">
    <source>
        <dbReference type="ARBA" id="ARBA00009098"/>
    </source>
</evidence>
<dbReference type="Gene3D" id="1.10.472.20">
    <property type="entry name" value="Nitrile hydratase, beta subunit"/>
    <property type="match status" value="1"/>
</dbReference>
<comment type="function">
    <text evidence="1 5">NHase catalyzes the hydration of various nitrile compounds to the corresponding amides.</text>
</comment>
<accession>A0A0N8GFF9</accession>
<dbReference type="Pfam" id="PF02211">
    <property type="entry name" value="NHase_beta_C"/>
    <property type="match status" value="1"/>
</dbReference>
<dbReference type="STRING" id="665126.ABB55_19955"/>
<dbReference type="PIRSF" id="PIRSF001427">
    <property type="entry name" value="NHase_beta"/>
    <property type="match status" value="1"/>
</dbReference>
<evidence type="ECO:0000256" key="4">
    <source>
        <dbReference type="ARBA" id="ARBA00044877"/>
    </source>
</evidence>
<keyword evidence="9" id="KW-1185">Reference proteome</keyword>
<evidence type="ECO:0000256" key="1">
    <source>
        <dbReference type="ARBA" id="ARBA00004042"/>
    </source>
</evidence>
<sequence>MNGAQDMGGQMGFGPVAPEVNEPLFHGAWEKRALAITLAMGATGSWTIDRSRFMRESMPPAAYLSKSYYDIWATGLERLLIDTGLASAEEIRTGHALTPPAPVKRVLKAADVPAVLARGGPCDRPATAPARFAVGDRVMTRIMHPKTHTRLPRYARGKPGRIEAVHGAFVLPDTNAHHQGEGPAWLYGIVFDGRDLWGPDGDPLLTVRIDLFEPYLEPAPLEPAPLEPALLEPTP</sequence>
<dbReference type="Gene3D" id="2.30.30.50">
    <property type="match status" value="1"/>
</dbReference>
<reference evidence="8 9" key="2">
    <citation type="submission" date="2015-10" db="EMBL/GenBank/DDBJ databases">
        <title>Draft Genome Sequence of Prosthecomicrobium hirschii ATCC 27832.</title>
        <authorList>
            <person name="Daniel J."/>
            <person name="Givan S.A."/>
            <person name="Brun Y.V."/>
            <person name="Brown P.J."/>
        </authorList>
    </citation>
    <scope>NUCLEOTIDE SEQUENCE [LARGE SCALE GENOMIC DNA]</scope>
    <source>
        <strain evidence="8 9">16</strain>
    </source>
</reference>
<reference evidence="8 9" key="1">
    <citation type="submission" date="2015-09" db="EMBL/GenBank/DDBJ databases">
        <authorList>
            <consortium name="Swine Surveillance"/>
        </authorList>
    </citation>
    <scope>NUCLEOTIDE SEQUENCE [LARGE SCALE GENOMIC DNA]</scope>
    <source>
        <strain evidence="8 9">16</strain>
    </source>
</reference>
<dbReference type="Pfam" id="PF21006">
    <property type="entry name" value="NHase_beta_N"/>
    <property type="match status" value="1"/>
</dbReference>
<gene>
    <name evidence="8" type="ORF">ABB55_19955</name>
</gene>
<protein>
    <recommendedName>
        <fullName evidence="5">Nitrile hydratase subunit beta</fullName>
        <shortName evidence="5">NHase</shortName>
        <ecNumber evidence="5">4.2.1.84</ecNumber>
    </recommendedName>
</protein>
<name>A0A0N8GFF9_9HYPH</name>
<dbReference type="GO" id="GO:0046914">
    <property type="term" value="F:transition metal ion binding"/>
    <property type="evidence" value="ECO:0007669"/>
    <property type="project" value="InterPro"/>
</dbReference>
<dbReference type="RefSeq" id="WP_054360377.1">
    <property type="nucleotide sequence ID" value="NZ_LJYW01000001.1"/>
</dbReference>
<dbReference type="EC" id="4.2.1.84" evidence="5"/>
<keyword evidence="3 5" id="KW-0456">Lyase</keyword>
<dbReference type="SUPFAM" id="SSF50090">
    <property type="entry name" value="Electron transport accessory proteins"/>
    <property type="match status" value="1"/>
</dbReference>
<dbReference type="EMBL" id="LJYW01000001">
    <property type="protein sequence ID" value="KPL54209.1"/>
    <property type="molecule type" value="Genomic_DNA"/>
</dbReference>
<dbReference type="InterPro" id="IPR042262">
    <property type="entry name" value="CN_hydtase_beta_C"/>
</dbReference>
<dbReference type="InterPro" id="IPR008990">
    <property type="entry name" value="Elect_transpt_acc-like_dom_sf"/>
</dbReference>
<comment type="catalytic activity">
    <reaction evidence="4 5">
        <text>an aliphatic primary amide = an aliphatic nitrile + H2O</text>
        <dbReference type="Rhea" id="RHEA:12673"/>
        <dbReference type="ChEBI" id="CHEBI:15377"/>
        <dbReference type="ChEBI" id="CHEBI:65285"/>
        <dbReference type="ChEBI" id="CHEBI:80291"/>
        <dbReference type="EC" id="4.2.1.84"/>
    </reaction>
</comment>
<evidence type="ECO:0000259" key="7">
    <source>
        <dbReference type="Pfam" id="PF21006"/>
    </source>
</evidence>
<dbReference type="Proteomes" id="UP000048984">
    <property type="component" value="Unassembled WGS sequence"/>
</dbReference>
<dbReference type="GO" id="GO:0018822">
    <property type="term" value="F:nitrile hydratase activity"/>
    <property type="evidence" value="ECO:0007669"/>
    <property type="project" value="UniProtKB-EC"/>
</dbReference>
<evidence type="ECO:0000313" key="8">
    <source>
        <dbReference type="EMBL" id="KPL54209.1"/>
    </source>
</evidence>
<dbReference type="AlphaFoldDB" id="A0A0N8GFF9"/>
<comment type="caution">
    <text evidence="8">The sequence shown here is derived from an EMBL/GenBank/DDBJ whole genome shotgun (WGS) entry which is preliminary data.</text>
</comment>
<organism evidence="8 9">
    <name type="scientific">Prosthecodimorpha hirschii</name>
    <dbReference type="NCBI Taxonomy" id="665126"/>
    <lineage>
        <taxon>Bacteria</taxon>
        <taxon>Pseudomonadati</taxon>
        <taxon>Pseudomonadota</taxon>
        <taxon>Alphaproteobacteria</taxon>
        <taxon>Hyphomicrobiales</taxon>
        <taxon>Ancalomicrobiaceae</taxon>
        <taxon>Prosthecodimorpha</taxon>
    </lineage>
</organism>
<dbReference type="InterPro" id="IPR024690">
    <property type="entry name" value="CN_hydtase_beta_dom_C"/>
</dbReference>
<dbReference type="NCBIfam" id="TIGR03888">
    <property type="entry name" value="nitrile_beta"/>
    <property type="match status" value="1"/>
</dbReference>